<proteinExistence type="predicted"/>
<feature type="compositionally biased region" description="Polar residues" evidence="1">
    <location>
        <begin position="120"/>
        <end position="146"/>
    </location>
</feature>
<gene>
    <name evidence="2" type="ORF">GCM10009765_68550</name>
</gene>
<protein>
    <submittedName>
        <fullName evidence="2">Uncharacterized protein</fullName>
    </submittedName>
</protein>
<reference evidence="2 3" key="1">
    <citation type="journal article" date="2019" name="Int. J. Syst. Evol. Microbiol.">
        <title>The Global Catalogue of Microorganisms (GCM) 10K type strain sequencing project: providing services to taxonomists for standard genome sequencing and annotation.</title>
        <authorList>
            <consortium name="The Broad Institute Genomics Platform"/>
            <consortium name="The Broad Institute Genome Sequencing Center for Infectious Disease"/>
            <person name="Wu L."/>
            <person name="Ma J."/>
        </authorList>
    </citation>
    <scope>NUCLEOTIDE SEQUENCE [LARGE SCALE GENOMIC DNA]</scope>
    <source>
        <strain evidence="2 3">JCM 14718</strain>
    </source>
</reference>
<dbReference type="RefSeq" id="WP_344314317.1">
    <property type="nucleotide sequence ID" value="NZ_BAAANY010000034.1"/>
</dbReference>
<feature type="region of interest" description="Disordered" evidence="1">
    <location>
        <begin position="1"/>
        <end position="73"/>
    </location>
</feature>
<keyword evidence="3" id="KW-1185">Reference proteome</keyword>
<dbReference type="Proteomes" id="UP001500618">
    <property type="component" value="Unassembled WGS sequence"/>
</dbReference>
<evidence type="ECO:0000256" key="1">
    <source>
        <dbReference type="SAM" id="MobiDB-lite"/>
    </source>
</evidence>
<name>A0ABN2IQ37_9ACTN</name>
<feature type="region of interest" description="Disordered" evidence="1">
    <location>
        <begin position="120"/>
        <end position="147"/>
    </location>
</feature>
<accession>A0ABN2IQ37</accession>
<evidence type="ECO:0000313" key="2">
    <source>
        <dbReference type="EMBL" id="GAA1709479.1"/>
    </source>
</evidence>
<organism evidence="2 3">
    <name type="scientific">Fodinicola feengrottensis</name>
    <dbReference type="NCBI Taxonomy" id="435914"/>
    <lineage>
        <taxon>Bacteria</taxon>
        <taxon>Bacillati</taxon>
        <taxon>Actinomycetota</taxon>
        <taxon>Actinomycetes</taxon>
        <taxon>Mycobacteriales</taxon>
        <taxon>Fodinicola</taxon>
    </lineage>
</organism>
<dbReference type="EMBL" id="BAAANY010000034">
    <property type="protein sequence ID" value="GAA1709479.1"/>
    <property type="molecule type" value="Genomic_DNA"/>
</dbReference>
<comment type="caution">
    <text evidence="2">The sequence shown here is derived from an EMBL/GenBank/DDBJ whole genome shotgun (WGS) entry which is preliminary data.</text>
</comment>
<feature type="compositionally biased region" description="Basic and acidic residues" evidence="1">
    <location>
        <begin position="20"/>
        <end position="31"/>
    </location>
</feature>
<sequence length="201" mass="21164">MSDSVGGGDPFNHFTSGPMPREKPPEAKDDGAVGANPTPPEVTVVDSWFAPSATGDIKESDPGNGGQKPPDVPKFAVTVQTLRDAELALKSSIDQAAATYKNLKDTTNLEKGWVFQQSSATSAGHTETHNSINSIQSGPTTDTTSPLPELAKQTPKMIAGLDSALLSIADAIHMTGNYAARLNDAVQIYTKADKDSFLPLQ</sequence>
<evidence type="ECO:0000313" key="3">
    <source>
        <dbReference type="Proteomes" id="UP001500618"/>
    </source>
</evidence>